<dbReference type="Proteomes" id="UP000245119">
    <property type="component" value="Linkage Group LG10"/>
</dbReference>
<dbReference type="STRING" id="400727.A0A2T7NNK8"/>
<keyword evidence="5" id="KW-1185">Reference proteome</keyword>
<dbReference type="EMBL" id="PZQS01000010">
    <property type="protein sequence ID" value="PVD22743.1"/>
    <property type="molecule type" value="Genomic_DNA"/>
</dbReference>
<comment type="similarity">
    <text evidence="1">Belongs to the hcp beta-lactamase family.</text>
</comment>
<feature type="coiled-coil region" evidence="3">
    <location>
        <begin position="162"/>
        <end position="193"/>
    </location>
</feature>
<dbReference type="GO" id="GO:0005758">
    <property type="term" value="C:mitochondrial intermembrane space"/>
    <property type="evidence" value="ECO:0007669"/>
    <property type="project" value="TreeGrafter"/>
</dbReference>
<dbReference type="InterPro" id="IPR006597">
    <property type="entry name" value="Sel1-like"/>
</dbReference>
<reference evidence="4 5" key="1">
    <citation type="submission" date="2018-04" db="EMBL/GenBank/DDBJ databases">
        <title>The genome of golden apple snail Pomacea canaliculata provides insight into stress tolerance and invasive adaptation.</title>
        <authorList>
            <person name="Liu C."/>
            <person name="Liu B."/>
            <person name="Ren Y."/>
            <person name="Zhang Y."/>
            <person name="Wang H."/>
            <person name="Li S."/>
            <person name="Jiang F."/>
            <person name="Yin L."/>
            <person name="Zhang G."/>
            <person name="Qian W."/>
            <person name="Fan W."/>
        </authorList>
    </citation>
    <scope>NUCLEOTIDE SEQUENCE [LARGE SCALE GENOMIC DNA]</scope>
    <source>
        <strain evidence="4">SZHN2017</strain>
        <tissue evidence="4">Muscle</tissue>
    </source>
</reference>
<dbReference type="InterPro" id="IPR011990">
    <property type="entry name" value="TPR-like_helical_dom_sf"/>
</dbReference>
<evidence type="ECO:0008006" key="6">
    <source>
        <dbReference type="Google" id="ProtNLM"/>
    </source>
</evidence>
<dbReference type="SUPFAM" id="SSF81901">
    <property type="entry name" value="HCP-like"/>
    <property type="match status" value="1"/>
</dbReference>
<evidence type="ECO:0000313" key="4">
    <source>
        <dbReference type="EMBL" id="PVD22743.1"/>
    </source>
</evidence>
<dbReference type="OrthoDB" id="272077at2759"/>
<dbReference type="PANTHER" id="PTHR13891">
    <property type="entry name" value="CYTOCHROME C OXIDASE ASSEMBLY FACTOR 7"/>
    <property type="match status" value="1"/>
</dbReference>
<dbReference type="SMART" id="SM00671">
    <property type="entry name" value="SEL1"/>
    <property type="match status" value="4"/>
</dbReference>
<organism evidence="4 5">
    <name type="scientific">Pomacea canaliculata</name>
    <name type="common">Golden apple snail</name>
    <dbReference type="NCBI Taxonomy" id="400727"/>
    <lineage>
        <taxon>Eukaryota</taxon>
        <taxon>Metazoa</taxon>
        <taxon>Spiralia</taxon>
        <taxon>Lophotrochozoa</taxon>
        <taxon>Mollusca</taxon>
        <taxon>Gastropoda</taxon>
        <taxon>Caenogastropoda</taxon>
        <taxon>Architaenioglossa</taxon>
        <taxon>Ampullarioidea</taxon>
        <taxon>Ampullariidae</taxon>
        <taxon>Pomacea</taxon>
    </lineage>
</organism>
<name>A0A2T7NNK8_POMCA</name>
<accession>A0A2T7NNK8</accession>
<evidence type="ECO:0000256" key="1">
    <source>
        <dbReference type="ARBA" id="ARBA00008486"/>
    </source>
</evidence>
<dbReference type="PANTHER" id="PTHR13891:SF1">
    <property type="entry name" value="CYTOCHROME C OXIDASE ASSEMBLY FACTOR 7"/>
    <property type="match status" value="1"/>
</dbReference>
<keyword evidence="3" id="KW-0175">Coiled coil</keyword>
<sequence length="194" mass="22166">MLQGCHRLADFLEAVKKEFEMAATIFKTNCDNNKYGHSCFKYGNYKMVGRGGGKDIYQGLDYYLKGCEQEYIPACYNAGRLLQSEQLGSFHNPAKALHLLQHACDQKHAASCYQISGWFIKGVTGIPKDMTKAFEYSKKACDLGDCYSCSNLSQMYKKGEGVEKDAKLAEQYRRRAKELYEEMVEVRRNLELNQ</sequence>
<evidence type="ECO:0000256" key="3">
    <source>
        <dbReference type="SAM" id="Coils"/>
    </source>
</evidence>
<comment type="caution">
    <text evidence="4">The sequence shown here is derived from an EMBL/GenBank/DDBJ whole genome shotgun (WGS) entry which is preliminary data.</text>
</comment>
<evidence type="ECO:0000313" key="5">
    <source>
        <dbReference type="Proteomes" id="UP000245119"/>
    </source>
</evidence>
<dbReference type="InterPro" id="IPR040239">
    <property type="entry name" value="HcpB-like"/>
</dbReference>
<keyword evidence="2" id="KW-0677">Repeat</keyword>
<dbReference type="AlphaFoldDB" id="A0A2T7NNK8"/>
<dbReference type="Pfam" id="PF08238">
    <property type="entry name" value="Sel1"/>
    <property type="match status" value="4"/>
</dbReference>
<evidence type="ECO:0000256" key="2">
    <source>
        <dbReference type="ARBA" id="ARBA00022737"/>
    </source>
</evidence>
<gene>
    <name evidence="4" type="ORF">C0Q70_15999</name>
</gene>
<dbReference type="Gene3D" id="1.25.40.10">
    <property type="entry name" value="Tetratricopeptide repeat domain"/>
    <property type="match status" value="1"/>
</dbReference>
<proteinExistence type="inferred from homology"/>
<protein>
    <recommendedName>
        <fullName evidence="6">Beta-lactamase</fullName>
    </recommendedName>
</protein>